<evidence type="ECO:0000313" key="4">
    <source>
        <dbReference type="Proteomes" id="UP001159641"/>
    </source>
</evidence>
<dbReference type="AlphaFoldDB" id="A0AB34GKU4"/>
<proteinExistence type="predicted"/>
<evidence type="ECO:0000313" key="2">
    <source>
        <dbReference type="EMBL" id="KAJ8775894.1"/>
    </source>
</evidence>
<dbReference type="FunFam" id="1.10.10.750:FF:000001">
    <property type="entry name" value="TBC1 domain family member 10A"/>
    <property type="match status" value="1"/>
</dbReference>
<keyword evidence="4" id="KW-1185">Reference proteome</keyword>
<evidence type="ECO:0000313" key="3">
    <source>
        <dbReference type="EMBL" id="KAJ8779421.1"/>
    </source>
</evidence>
<dbReference type="InterPro" id="IPR050302">
    <property type="entry name" value="Rab_GAP_TBC_domain"/>
</dbReference>
<dbReference type="InterPro" id="IPR035969">
    <property type="entry name" value="Rab-GAP_TBC_sf"/>
</dbReference>
<comment type="caution">
    <text evidence="3">The sequence shown here is derived from an EMBL/GenBank/DDBJ whole genome shotgun (WGS) entry which is preliminary data.</text>
</comment>
<dbReference type="SUPFAM" id="SSF47923">
    <property type="entry name" value="Ypt/Rab-GAP domain of gyp1p"/>
    <property type="match status" value="1"/>
</dbReference>
<sequence length="360" mass="40450">MEKRWKTTGGKEDAGGWGVWMEEGDEQNRGAWGGVDLEMVSAAQRLPEVKYVILFPNQHPPHQLVWRWDGSLEVEGLGGVGANHDPPSASDMEKLESLLALEREEIMSKYEQVTERPWSGQQSPWSVAAAGGAPGHRSLRLWWAQSSGHVRMVLEGSEQRGLSPRDGQGERTGRTWPQKLTGSQEALPSLSTQGLRTHSVRQKAQEIRRADKWVKMLRNWSKYQGSEKVRRRLHKGIPPQVRGQVWPILLEVEKVKAENKGRYKLWPVVQVLPDAGPAPLPRPQRMKEPARLYSRDIHQIDLDIHCTFRNHIMFREHYGIKWVPAAQGGGRGPGSGARVAGARPPAWPHLLSLKGARVGT</sequence>
<reference evidence="3 4" key="1">
    <citation type="submission" date="2022-11" db="EMBL/GenBank/DDBJ databases">
        <title>Whole genome sequence of Eschrichtius robustus ER-17-0199.</title>
        <authorList>
            <person name="Bruniche-Olsen A."/>
            <person name="Black A.N."/>
            <person name="Fields C.J."/>
            <person name="Walden K."/>
            <person name="Dewoody J.A."/>
        </authorList>
    </citation>
    <scope>NUCLEOTIDE SEQUENCE [LARGE SCALE GENOMIC DNA]</scope>
    <source>
        <strain evidence="3">ER-17-0199</strain>
        <tissue evidence="3">Blubber</tissue>
    </source>
</reference>
<dbReference type="EMBL" id="JAIQCJ010002217">
    <property type="protein sequence ID" value="KAJ8779421.1"/>
    <property type="molecule type" value="Genomic_DNA"/>
</dbReference>
<name>A0AB34GKU4_ESCRO</name>
<dbReference type="GO" id="GO:0031267">
    <property type="term" value="F:small GTPase binding"/>
    <property type="evidence" value="ECO:0007669"/>
    <property type="project" value="TreeGrafter"/>
</dbReference>
<dbReference type="GO" id="GO:0005096">
    <property type="term" value="F:GTPase activator activity"/>
    <property type="evidence" value="ECO:0007669"/>
    <property type="project" value="TreeGrafter"/>
</dbReference>
<dbReference type="PANTHER" id="PTHR47219:SF25">
    <property type="entry name" value="RAB-GAP TBC DOMAIN-CONTAINING PROTEIN"/>
    <property type="match status" value="1"/>
</dbReference>
<dbReference type="EMBL" id="JAIQCJ010002561">
    <property type="protein sequence ID" value="KAJ8775894.1"/>
    <property type="molecule type" value="Genomic_DNA"/>
</dbReference>
<evidence type="ECO:0008006" key="5">
    <source>
        <dbReference type="Google" id="ProtNLM"/>
    </source>
</evidence>
<feature type="region of interest" description="Disordered" evidence="1">
    <location>
        <begin position="156"/>
        <end position="177"/>
    </location>
</feature>
<protein>
    <recommendedName>
        <fullName evidence="5">Rab-GAP TBC domain-containing protein</fullName>
    </recommendedName>
</protein>
<organism evidence="3 4">
    <name type="scientific">Eschrichtius robustus</name>
    <name type="common">California gray whale</name>
    <name type="synonym">Eschrichtius gibbosus</name>
    <dbReference type="NCBI Taxonomy" id="9764"/>
    <lineage>
        <taxon>Eukaryota</taxon>
        <taxon>Metazoa</taxon>
        <taxon>Chordata</taxon>
        <taxon>Craniata</taxon>
        <taxon>Vertebrata</taxon>
        <taxon>Euteleostomi</taxon>
        <taxon>Mammalia</taxon>
        <taxon>Eutheria</taxon>
        <taxon>Laurasiatheria</taxon>
        <taxon>Artiodactyla</taxon>
        <taxon>Whippomorpha</taxon>
        <taxon>Cetacea</taxon>
        <taxon>Mysticeti</taxon>
        <taxon>Eschrichtiidae</taxon>
        <taxon>Eschrichtius</taxon>
    </lineage>
</organism>
<evidence type="ECO:0000256" key="1">
    <source>
        <dbReference type="SAM" id="MobiDB-lite"/>
    </source>
</evidence>
<dbReference type="Proteomes" id="UP001159641">
    <property type="component" value="Unassembled WGS sequence"/>
</dbReference>
<accession>A0AB34GKU4</accession>
<dbReference type="PANTHER" id="PTHR47219">
    <property type="entry name" value="RAB GTPASE-ACTIVATING PROTEIN 1-LIKE"/>
    <property type="match status" value="1"/>
</dbReference>
<gene>
    <name evidence="2" type="ORF">J1605_001249</name>
    <name evidence="3" type="ORF">J1605_012624</name>
</gene>
<dbReference type="Gene3D" id="1.10.10.750">
    <property type="entry name" value="Ypt/Rab-GAP domain of gyp1p, domain 1"/>
    <property type="match status" value="1"/>
</dbReference>